<feature type="binding site" evidence="5">
    <location>
        <position position="211"/>
    </location>
    <ligand>
        <name>substrate</name>
    </ligand>
</feature>
<keyword evidence="4 5" id="KW-0671">Queuosine biosynthesis</keyword>
<feature type="binding site" evidence="5">
    <location>
        <position position="142"/>
    </location>
    <ligand>
        <name>substrate</name>
    </ligand>
</feature>
<dbReference type="InterPro" id="IPR050076">
    <property type="entry name" value="ArchSynthase1/Queuine_TRR"/>
</dbReference>
<protein>
    <recommendedName>
        <fullName evidence="5">Queuine tRNA-ribosyltransferase</fullName>
        <ecNumber evidence="5">2.4.2.29</ecNumber>
    </recommendedName>
    <alternativeName>
        <fullName evidence="5">Guanine insertion enzyme</fullName>
    </alternativeName>
    <alternativeName>
        <fullName evidence="5">tRNA-guanine transglycosylase</fullName>
    </alternativeName>
</protein>
<feature type="binding site" evidence="5">
    <location>
        <begin position="90"/>
        <end position="94"/>
    </location>
    <ligand>
        <name>substrate</name>
    </ligand>
</feature>
<feature type="active site" description="Nucleophile" evidence="5">
    <location>
        <position position="261"/>
    </location>
</feature>
<feature type="region of interest" description="RNA binding; important for wobble base 34 recognition" evidence="5">
    <location>
        <begin position="266"/>
        <end position="270"/>
    </location>
</feature>
<organism evidence="7">
    <name type="scientific">Candidatus Actinomarina minuta</name>
    <dbReference type="NCBI Taxonomy" id="1389454"/>
    <lineage>
        <taxon>Bacteria</taxon>
        <taxon>Bacillati</taxon>
        <taxon>Actinomycetota</taxon>
        <taxon>Actinomycetes</taxon>
        <taxon>Candidatus Actinomarinidae</taxon>
        <taxon>Candidatus Actinomarinales</taxon>
        <taxon>Candidatus Actinomarineae</taxon>
        <taxon>Candidatus Actinomarinaceae</taxon>
        <taxon>Candidatus Actinomarina</taxon>
    </lineage>
</organism>
<dbReference type="HAMAP" id="MF_00168">
    <property type="entry name" value="Q_tRNA_Tgt"/>
    <property type="match status" value="1"/>
</dbReference>
<keyword evidence="1 5" id="KW-0328">Glycosyltransferase</keyword>
<comment type="function">
    <text evidence="5">Catalyzes the base-exchange of a guanine (G) residue with the queuine precursor 7-aminomethyl-7-deazaguanine (PreQ1) at position 34 (anticodon wobble position) in tRNAs with GU(N) anticodons (tRNA-Asp, -Asn, -His and -Tyr). Catalysis occurs through a double-displacement mechanism. The nucleophile active site attacks the C1' of nucleotide 34 to detach the guanine base from the RNA, forming a covalent enzyme-RNA intermediate. The proton acceptor active site deprotonates the incoming PreQ1, allowing a nucleophilic attack on the C1' of the ribose to form the product. After dissociation, two additional enzymatic reactions on the tRNA convert PreQ1 to queuine (Q), resulting in the hypermodified nucleoside queuosine (7-(((4,5-cis-dihydroxy-2-cyclopenten-1-yl)amino)methyl)-7-deazaguanosine).</text>
</comment>
<dbReference type="NCBIfam" id="TIGR00430">
    <property type="entry name" value="Q_tRNA_tgt"/>
    <property type="match status" value="1"/>
</dbReference>
<dbReference type="Gene3D" id="3.20.20.105">
    <property type="entry name" value="Queuine tRNA-ribosyltransferase-like"/>
    <property type="match status" value="1"/>
</dbReference>
<feature type="binding site" evidence="5">
    <location>
        <position position="301"/>
    </location>
    <ligand>
        <name>Zn(2+)</name>
        <dbReference type="ChEBI" id="CHEBI:29105"/>
    </ligand>
</feature>
<evidence type="ECO:0000313" key="7">
    <source>
        <dbReference type="EMBL" id="AGQ19914.1"/>
    </source>
</evidence>
<dbReference type="NCBIfam" id="TIGR00449">
    <property type="entry name" value="tgt_general"/>
    <property type="match status" value="1"/>
</dbReference>
<gene>
    <name evidence="5" type="primary">tgt</name>
</gene>
<feature type="binding site" evidence="5">
    <location>
        <position position="330"/>
    </location>
    <ligand>
        <name>Zn(2+)</name>
        <dbReference type="ChEBI" id="CHEBI:29105"/>
    </ligand>
</feature>
<feature type="binding site" evidence="5">
    <location>
        <position position="299"/>
    </location>
    <ligand>
        <name>Zn(2+)</name>
        <dbReference type="ChEBI" id="CHEBI:29105"/>
    </ligand>
</feature>
<evidence type="ECO:0000256" key="3">
    <source>
        <dbReference type="ARBA" id="ARBA00022694"/>
    </source>
</evidence>
<proteinExistence type="inferred from homology"/>
<comment type="caution">
    <text evidence="5">Lacks conserved residue(s) required for the propagation of feature annotation.</text>
</comment>
<dbReference type="InterPro" id="IPR004803">
    <property type="entry name" value="TGT"/>
</dbReference>
<dbReference type="EMBL" id="KC811146">
    <property type="protein sequence ID" value="AGQ19914.1"/>
    <property type="molecule type" value="Genomic_DNA"/>
</dbReference>
<dbReference type="AlphaFoldDB" id="S5DM12"/>
<comment type="subunit">
    <text evidence="5">Homodimer. Within each dimer, one monomer is responsible for RNA recognition and catalysis, while the other monomer binds to the replacement base PreQ1.</text>
</comment>
<dbReference type="InterPro" id="IPR036511">
    <property type="entry name" value="TGT-like_sf"/>
</dbReference>
<feature type="active site" description="Proton acceptor" evidence="5">
    <location>
        <position position="90"/>
    </location>
</feature>
<dbReference type="PANTHER" id="PTHR46499">
    <property type="entry name" value="QUEUINE TRNA-RIBOSYLTRANSFERASE"/>
    <property type="match status" value="1"/>
</dbReference>
<comment type="similarity">
    <text evidence="5">Belongs to the queuine tRNA-ribosyltransferase family.</text>
</comment>
<name>S5DM12_9ACTN</name>
<dbReference type="GO" id="GO:0046872">
    <property type="term" value="F:metal ion binding"/>
    <property type="evidence" value="ECO:0007669"/>
    <property type="project" value="UniProtKB-KW"/>
</dbReference>
<evidence type="ECO:0000256" key="4">
    <source>
        <dbReference type="ARBA" id="ARBA00022785"/>
    </source>
</evidence>
<keyword evidence="3 5" id="KW-0819">tRNA processing</keyword>
<dbReference type="SUPFAM" id="SSF51713">
    <property type="entry name" value="tRNA-guanine transglycosylase"/>
    <property type="match status" value="1"/>
</dbReference>
<keyword evidence="5" id="KW-0479">Metal-binding</keyword>
<feature type="binding site" evidence="5">
    <location>
        <position position="184"/>
    </location>
    <ligand>
        <name>substrate</name>
    </ligand>
</feature>
<dbReference type="Pfam" id="PF01702">
    <property type="entry name" value="TGT"/>
    <property type="match status" value="1"/>
</dbReference>
<dbReference type="InterPro" id="IPR002616">
    <property type="entry name" value="tRNA_ribo_trans-like"/>
</dbReference>
<feature type="binding site" evidence="5">
    <location>
        <position position="304"/>
    </location>
    <ligand>
        <name>Zn(2+)</name>
        <dbReference type="ChEBI" id="CHEBI:29105"/>
    </ligand>
</feature>
<feature type="domain" description="tRNA-guanine(15) transglycosylase-like" evidence="6">
    <location>
        <begin position="14"/>
        <end position="359"/>
    </location>
</feature>
<keyword evidence="2 5" id="KW-0808">Transferase</keyword>
<dbReference type="GO" id="GO:0005737">
    <property type="term" value="C:cytoplasm"/>
    <property type="evidence" value="ECO:0007669"/>
    <property type="project" value="TreeGrafter"/>
</dbReference>
<evidence type="ECO:0000256" key="2">
    <source>
        <dbReference type="ARBA" id="ARBA00022679"/>
    </source>
</evidence>
<dbReference type="PANTHER" id="PTHR46499:SF1">
    <property type="entry name" value="QUEUINE TRNA-RIBOSYLTRANSFERASE"/>
    <property type="match status" value="1"/>
</dbReference>
<comment type="pathway">
    <text evidence="5">tRNA modification; tRNA-queuosine biosynthesis.</text>
</comment>
<comment type="catalytic activity">
    <reaction evidence="5">
        <text>7-aminomethyl-7-carbaguanine + guanosine(34) in tRNA = 7-aminomethyl-7-carbaguanosine(34) in tRNA + guanine</text>
        <dbReference type="Rhea" id="RHEA:24104"/>
        <dbReference type="Rhea" id="RHEA-COMP:10341"/>
        <dbReference type="Rhea" id="RHEA-COMP:10342"/>
        <dbReference type="ChEBI" id="CHEBI:16235"/>
        <dbReference type="ChEBI" id="CHEBI:58703"/>
        <dbReference type="ChEBI" id="CHEBI:74269"/>
        <dbReference type="ChEBI" id="CHEBI:82833"/>
        <dbReference type="EC" id="2.4.2.29"/>
    </reaction>
</comment>
<sequence>MNNIKVNTIVTDGKARLNEVTLNDKTFKTPMFMPVATKGALKSLPFKYLQQTDFILGNTYHLYLRPGLDVIREFNGLHNFIGWNKLILTDSGGFQGWSIPNKFNDDGIQFKNIYDGSKFFMDPKLSMDIQQTLNSDIAMILDSLIDIDSGYDAQLKSIDTTKRWARVAREYHSNTNQSLFGIVQGGRHKELREKSTNDMISLDFNGYAIGGLAIGESAEERKEIVNFTLEMLPKEKLRYVMGLGDINGMLELIELGVDMFDCVWPARLARHGKIINKGNFFNLKNNKFRVDSEPLVQGCTCYTCLNYSKAYLRHLLNNESTSSWFYLTLHNFVQTENILNEVRESILNSEFDKYKESIING</sequence>
<accession>S5DM12</accession>
<dbReference type="GO" id="GO:0008479">
    <property type="term" value="F:tRNA-guanosine(34) queuine transglycosylase activity"/>
    <property type="evidence" value="ECO:0007669"/>
    <property type="project" value="UniProtKB-UniRule"/>
</dbReference>
<dbReference type="EC" id="2.4.2.29" evidence="5"/>
<dbReference type="UniPathway" id="UPA00392"/>
<reference evidence="7" key="1">
    <citation type="journal article" date="2013" name="Sci. Rep.">
        <title>Metagenomics uncovers a new group of low GC and ultra-small marine Actinobacteria.</title>
        <authorList>
            <person name="Ghai R."/>
            <person name="Mizuno C.M."/>
            <person name="Picazo A."/>
            <person name="Camacho A."/>
            <person name="Rodriguez-Valera F."/>
        </authorList>
    </citation>
    <scope>NUCLEOTIDE SEQUENCE</scope>
</reference>
<dbReference type="GO" id="GO:0008616">
    <property type="term" value="P:tRNA queuosine(34) biosynthetic process"/>
    <property type="evidence" value="ECO:0007669"/>
    <property type="project" value="UniProtKB-UniRule"/>
</dbReference>
<evidence type="ECO:0000256" key="5">
    <source>
        <dbReference type="HAMAP-Rule" id="MF_00168"/>
    </source>
</evidence>
<keyword evidence="5" id="KW-0862">Zinc</keyword>
<evidence type="ECO:0000256" key="1">
    <source>
        <dbReference type="ARBA" id="ARBA00022676"/>
    </source>
</evidence>
<comment type="cofactor">
    <cofactor evidence="5">
        <name>Zn(2+)</name>
        <dbReference type="ChEBI" id="CHEBI:29105"/>
    </cofactor>
    <text evidence="5">Binds 1 zinc ion per subunit.</text>
</comment>
<evidence type="ECO:0000259" key="6">
    <source>
        <dbReference type="Pfam" id="PF01702"/>
    </source>
</evidence>